<dbReference type="Gene3D" id="3.60.21.10">
    <property type="match status" value="1"/>
</dbReference>
<dbReference type="EMBL" id="JAVREK010000018">
    <property type="protein sequence ID" value="MDT0303774.1"/>
    <property type="molecule type" value="Genomic_DNA"/>
</dbReference>
<dbReference type="RefSeq" id="WP_311546262.1">
    <property type="nucleotide sequence ID" value="NZ_JAVREK010000018.1"/>
</dbReference>
<dbReference type="InterPro" id="IPR004843">
    <property type="entry name" value="Calcineurin-like_PHP"/>
</dbReference>
<keyword evidence="2" id="KW-0378">Hydrolase</keyword>
<organism evidence="6 7">
    <name type="scientific">Streptomonospora wellingtoniae</name>
    <dbReference type="NCBI Taxonomy" id="3075544"/>
    <lineage>
        <taxon>Bacteria</taxon>
        <taxon>Bacillati</taxon>
        <taxon>Actinomycetota</taxon>
        <taxon>Actinomycetes</taxon>
        <taxon>Streptosporangiales</taxon>
        <taxon>Nocardiopsidaceae</taxon>
        <taxon>Streptomonospora</taxon>
    </lineage>
</organism>
<proteinExistence type="inferred from homology"/>
<gene>
    <name evidence="6" type="ORF">RM446_16790</name>
</gene>
<protein>
    <submittedName>
        <fullName evidence="6">Metallophosphoesterase</fullName>
    </submittedName>
</protein>
<dbReference type="SUPFAM" id="SSF56300">
    <property type="entry name" value="Metallo-dependent phosphatases"/>
    <property type="match status" value="1"/>
</dbReference>
<keyword evidence="3" id="KW-0408">Iron</keyword>
<dbReference type="Pfam" id="PF00149">
    <property type="entry name" value="Metallophos"/>
    <property type="match status" value="1"/>
</dbReference>
<comment type="caution">
    <text evidence="6">The sequence shown here is derived from an EMBL/GenBank/DDBJ whole genome shotgun (WGS) entry which is preliminary data.</text>
</comment>
<evidence type="ECO:0000256" key="2">
    <source>
        <dbReference type="ARBA" id="ARBA00022801"/>
    </source>
</evidence>
<dbReference type="InterPro" id="IPR050884">
    <property type="entry name" value="CNP_phosphodiesterase-III"/>
</dbReference>
<evidence type="ECO:0000313" key="7">
    <source>
        <dbReference type="Proteomes" id="UP001183226"/>
    </source>
</evidence>
<keyword evidence="1" id="KW-0479">Metal-binding</keyword>
<reference evidence="7" key="1">
    <citation type="submission" date="2023-07" db="EMBL/GenBank/DDBJ databases">
        <title>30 novel species of actinomycetes from the DSMZ collection.</title>
        <authorList>
            <person name="Nouioui I."/>
        </authorList>
    </citation>
    <scope>NUCLEOTIDE SEQUENCE [LARGE SCALE GENOMIC DNA]</scope>
    <source>
        <strain evidence="7">DSM 45055</strain>
    </source>
</reference>
<feature type="domain" description="Calcineurin-like phosphoesterase" evidence="5">
    <location>
        <begin position="3"/>
        <end position="192"/>
    </location>
</feature>
<evidence type="ECO:0000256" key="4">
    <source>
        <dbReference type="ARBA" id="ARBA00025742"/>
    </source>
</evidence>
<dbReference type="PANTHER" id="PTHR42988">
    <property type="entry name" value="PHOSPHOHYDROLASE"/>
    <property type="match status" value="1"/>
</dbReference>
<comment type="similarity">
    <text evidence="4">Belongs to the cyclic nucleotide phosphodiesterase class-III family.</text>
</comment>
<evidence type="ECO:0000313" key="6">
    <source>
        <dbReference type="EMBL" id="MDT0303774.1"/>
    </source>
</evidence>
<evidence type="ECO:0000256" key="1">
    <source>
        <dbReference type="ARBA" id="ARBA00022723"/>
    </source>
</evidence>
<keyword evidence="7" id="KW-1185">Reference proteome</keyword>
<dbReference type="InterPro" id="IPR029052">
    <property type="entry name" value="Metallo-depent_PP-like"/>
</dbReference>
<dbReference type="Proteomes" id="UP001183226">
    <property type="component" value="Unassembled WGS sequence"/>
</dbReference>
<accession>A0ABU2KWV4</accession>
<dbReference type="PANTHER" id="PTHR42988:SF2">
    <property type="entry name" value="CYCLIC NUCLEOTIDE PHOSPHODIESTERASE CBUA0032-RELATED"/>
    <property type="match status" value="1"/>
</dbReference>
<evidence type="ECO:0000256" key="3">
    <source>
        <dbReference type="ARBA" id="ARBA00023004"/>
    </source>
</evidence>
<sequence>MITLAHISDLHIDGGARSRERVEQVMAYLDGIADSLDALVVTGDLTEHGAVGELEEARALMSGRLPVVSCPGNHDVVEGRAPFRRVVLGEEAAGEAPVNAVCRTGGGAVVLCDSTVPGEAGGLLSEETLEWLEETLTGLRSTPVVLGFHHPPVPLHVPCVDGIAMQGPDRLAVLLSRHPQVAGLLCGHAHTPAATAFAQRPLLVAPGTVGTSPLPWEDAHTAYETHPPAVAFHVLDDAGRMTTHYRTAPGKGV</sequence>
<name>A0ABU2KWV4_9ACTN</name>
<evidence type="ECO:0000259" key="5">
    <source>
        <dbReference type="Pfam" id="PF00149"/>
    </source>
</evidence>